<feature type="compositionally biased region" description="Polar residues" evidence="1">
    <location>
        <begin position="122"/>
        <end position="143"/>
    </location>
</feature>
<feature type="compositionally biased region" description="Polar residues" evidence="1">
    <location>
        <begin position="198"/>
        <end position="232"/>
    </location>
</feature>
<protein>
    <submittedName>
        <fullName evidence="2">Uncharacterized protein</fullName>
    </submittedName>
</protein>
<dbReference type="PANTHER" id="PTHR28186:SF1">
    <property type="entry name" value="MEIOTICALLY UP-REGULATED GENE 9 PROTEIN"/>
    <property type="match status" value="1"/>
</dbReference>
<keyword evidence="3" id="KW-1185">Reference proteome</keyword>
<evidence type="ECO:0000313" key="3">
    <source>
        <dbReference type="Proteomes" id="UP001345827"/>
    </source>
</evidence>
<dbReference type="PANTHER" id="PTHR28186">
    <property type="entry name" value="MEIOTICALLY UP-REGULATED GENE 9 PROTEIN"/>
    <property type="match status" value="1"/>
</dbReference>
<evidence type="ECO:0000313" key="2">
    <source>
        <dbReference type="EMBL" id="KAK5545230.1"/>
    </source>
</evidence>
<dbReference type="EMBL" id="JAXLQG010000001">
    <property type="protein sequence ID" value="KAK5545230.1"/>
    <property type="molecule type" value="Genomic_DNA"/>
</dbReference>
<feature type="compositionally biased region" description="Polar residues" evidence="1">
    <location>
        <begin position="23"/>
        <end position="37"/>
    </location>
</feature>
<feature type="compositionally biased region" description="Polar residues" evidence="1">
    <location>
        <begin position="238"/>
        <end position="268"/>
    </location>
</feature>
<feature type="compositionally biased region" description="Basic and acidic residues" evidence="1">
    <location>
        <begin position="78"/>
        <end position="100"/>
    </location>
</feature>
<comment type="caution">
    <text evidence="2">The sequence shown here is derived from an EMBL/GenBank/DDBJ whole genome shotgun (WGS) entry which is preliminary data.</text>
</comment>
<feature type="compositionally biased region" description="Polar residues" evidence="1">
    <location>
        <begin position="335"/>
        <end position="353"/>
    </location>
</feature>
<evidence type="ECO:0000256" key="1">
    <source>
        <dbReference type="SAM" id="MobiDB-lite"/>
    </source>
</evidence>
<dbReference type="Proteomes" id="UP001345827">
    <property type="component" value="Unassembled WGS sequence"/>
</dbReference>
<feature type="region of interest" description="Disordered" evidence="1">
    <location>
        <begin position="1"/>
        <end position="365"/>
    </location>
</feature>
<dbReference type="Pfam" id="PF10295">
    <property type="entry name" value="DUF2406"/>
    <property type="match status" value="1"/>
</dbReference>
<name>A0AAV9QP12_9PEZI</name>
<feature type="compositionally biased region" description="Basic and acidic residues" evidence="1">
    <location>
        <begin position="44"/>
        <end position="58"/>
    </location>
</feature>
<feature type="compositionally biased region" description="Basic residues" evidence="1">
    <location>
        <begin position="354"/>
        <end position="365"/>
    </location>
</feature>
<organism evidence="2 3">
    <name type="scientific">Vermiconidia calcicola</name>
    <dbReference type="NCBI Taxonomy" id="1690605"/>
    <lineage>
        <taxon>Eukaryota</taxon>
        <taxon>Fungi</taxon>
        <taxon>Dikarya</taxon>
        <taxon>Ascomycota</taxon>
        <taxon>Pezizomycotina</taxon>
        <taxon>Dothideomycetes</taxon>
        <taxon>Dothideomycetidae</taxon>
        <taxon>Mycosphaerellales</taxon>
        <taxon>Extremaceae</taxon>
        <taxon>Vermiconidia</taxon>
    </lineage>
</organism>
<dbReference type="InterPro" id="IPR018809">
    <property type="entry name" value="DUF2406"/>
</dbReference>
<feature type="compositionally biased region" description="Polar residues" evidence="1">
    <location>
        <begin position="1"/>
        <end position="12"/>
    </location>
</feature>
<accession>A0AAV9QP12</accession>
<sequence>MTTLSPPVSPQGQDGRPRAHTALSHSSQRTRRSSFSGHNLELTESEKDKKRLHTKADPSKALNEATPAEQALEQATVDDLRAVTHKDMEGNVITDPDRSNPTRHRMERPLDTIRSFNAAAEGTSSRRSSFNNRPQSQAGWNGETNRRASYYSTGNGYSPQGRPRASPGGGYYRNSSYGFGPQSAVEEAPGASQMYGRRQSSNPYHGPQNGPQNGHQNGYQNGHQNGPQNGDSPASAHSYHQSYDNMTSGSEEYGKSTNPSSQNSSFDQLHQLRKPEDFSPDNPYANELKFSHPAAMNTAFTPYNMNDGMYGHDTVPVKNFAPNNPRQPIKLDSGPSDNTFSAGSSPTPAQKRQSWIKRRFSRRGD</sequence>
<reference evidence="2 3" key="1">
    <citation type="submission" date="2023-06" db="EMBL/GenBank/DDBJ databases">
        <title>Black Yeasts Isolated from many extreme environments.</title>
        <authorList>
            <person name="Coleine C."/>
            <person name="Stajich J.E."/>
            <person name="Selbmann L."/>
        </authorList>
    </citation>
    <scope>NUCLEOTIDE SEQUENCE [LARGE SCALE GENOMIC DNA]</scope>
    <source>
        <strain evidence="2 3">CCFEE 5887</strain>
    </source>
</reference>
<dbReference type="AlphaFoldDB" id="A0AAV9QP12"/>
<proteinExistence type="predicted"/>
<gene>
    <name evidence="2" type="ORF">LTR25_000237</name>
</gene>